<keyword evidence="8" id="KW-0067">ATP-binding</keyword>
<dbReference type="FunFam" id="3.30.565.10:FF:000010">
    <property type="entry name" value="Sensor histidine kinase RcsC"/>
    <property type="match status" value="1"/>
</dbReference>
<dbReference type="PRINTS" id="PR00344">
    <property type="entry name" value="BCTRLSENSOR"/>
</dbReference>
<dbReference type="EMBL" id="NHSD01000232">
    <property type="protein sequence ID" value="MBK5927314.1"/>
    <property type="molecule type" value="Genomic_DNA"/>
</dbReference>
<evidence type="ECO:0000256" key="8">
    <source>
        <dbReference type="ARBA" id="ARBA00022840"/>
    </source>
</evidence>
<evidence type="ECO:0000256" key="9">
    <source>
        <dbReference type="ARBA" id="ARBA00023012"/>
    </source>
</evidence>
<feature type="domain" description="Histidine kinase" evidence="13">
    <location>
        <begin position="241"/>
        <end position="457"/>
    </location>
</feature>
<dbReference type="GO" id="GO:0005524">
    <property type="term" value="F:ATP binding"/>
    <property type="evidence" value="ECO:0007669"/>
    <property type="project" value="UniProtKB-KW"/>
</dbReference>
<dbReference type="SUPFAM" id="SSF55874">
    <property type="entry name" value="ATPase domain of HSP90 chaperone/DNA topoisomerase II/histidine kinase"/>
    <property type="match status" value="1"/>
</dbReference>
<keyword evidence="9" id="KW-0902">Two-component regulatory system</keyword>
<dbReference type="CDD" id="cd16922">
    <property type="entry name" value="HATPase_EvgS-ArcB-TorS-like"/>
    <property type="match status" value="1"/>
</dbReference>
<feature type="transmembrane region" description="Helical" evidence="12">
    <location>
        <begin position="189"/>
        <end position="209"/>
    </location>
</feature>
<comment type="subcellular location">
    <subcellularLocation>
        <location evidence="2">Membrane</location>
    </subcellularLocation>
</comment>
<evidence type="ECO:0000259" key="13">
    <source>
        <dbReference type="PROSITE" id="PS50109"/>
    </source>
</evidence>
<gene>
    <name evidence="14" type="ORF">CCR87_08240</name>
</gene>
<evidence type="ECO:0000256" key="4">
    <source>
        <dbReference type="ARBA" id="ARBA00022553"/>
    </source>
</evidence>
<keyword evidence="12" id="KW-1133">Transmembrane helix</keyword>
<evidence type="ECO:0000256" key="3">
    <source>
        <dbReference type="ARBA" id="ARBA00012438"/>
    </source>
</evidence>
<dbReference type="AlphaFoldDB" id="A0A934WIZ1"/>
<feature type="transmembrane region" description="Helical" evidence="12">
    <location>
        <begin position="15"/>
        <end position="39"/>
    </location>
</feature>
<dbReference type="GO" id="GO:0000155">
    <property type="term" value="F:phosphorelay sensor kinase activity"/>
    <property type="evidence" value="ECO:0007669"/>
    <property type="project" value="InterPro"/>
</dbReference>
<evidence type="ECO:0000256" key="11">
    <source>
        <dbReference type="ARBA" id="ARBA00023306"/>
    </source>
</evidence>
<dbReference type="SUPFAM" id="SSF47384">
    <property type="entry name" value="Homodimeric domain of signal transducing histidine kinase"/>
    <property type="match status" value="1"/>
</dbReference>
<dbReference type="InterPro" id="IPR003594">
    <property type="entry name" value="HATPase_dom"/>
</dbReference>
<dbReference type="Pfam" id="PF00512">
    <property type="entry name" value="HisKA"/>
    <property type="match status" value="1"/>
</dbReference>
<dbReference type="PROSITE" id="PS50109">
    <property type="entry name" value="HIS_KIN"/>
    <property type="match status" value="1"/>
</dbReference>
<dbReference type="SMART" id="SM00387">
    <property type="entry name" value="HATPase_c"/>
    <property type="match status" value="1"/>
</dbReference>
<sequence>MRLWASGTGDVRQGITWAIGPLMLAALAIAVVLVVTFAVQADRRFSQLRAAGGDNVYWTATQLEVDVLRLWLAATAARGGDPAALAQLRTRFDILYSRGNIIDQGLIGREFRRFEDTTGTRQPLRAFLRRHVALIDGTDAALVAGLPPLLEDIAALHADTRNFAIQILHFFNTESDLQRDEIGQLQRRVFMGTVGVLALLVLTTAGLTAQTLRQRRVQLQLEQARRSAEAANRAKSAFLANMSHEIRTPLNGVLGMSEVLAGTPLDSAQAEMVGTIRDSGEALLTIINDILDLARIESGKMTLAPEPFVPTDLGRWVEALHGLAARKKGLALVVTATPAAGVARLGDPTRIGQILHNLVGNALKFTDSGQVILAIDLRDDRLHLTVRDTGIGMTEDQLARVFGEFEQADNSVTRRYGGSGLGLSIVRKLVDLIGGEITIESAPQVGTRVEVILRAPPVPPAAASRP</sequence>
<dbReference type="InterPro" id="IPR005467">
    <property type="entry name" value="His_kinase_dom"/>
</dbReference>
<dbReference type="PANTHER" id="PTHR43047">
    <property type="entry name" value="TWO-COMPONENT HISTIDINE PROTEIN KINASE"/>
    <property type="match status" value="1"/>
</dbReference>
<reference evidence="14" key="2">
    <citation type="journal article" date="2020" name="Microorganisms">
        <title>Osmotic Adaptation and Compatible Solute Biosynthesis of Phototrophic Bacteria as Revealed from Genome Analyses.</title>
        <authorList>
            <person name="Imhoff J.F."/>
            <person name="Rahn T."/>
            <person name="Kunzel S."/>
            <person name="Keller A."/>
            <person name="Neulinger S.C."/>
        </authorList>
    </citation>
    <scope>NUCLEOTIDE SEQUENCE</scope>
    <source>
        <strain evidence="14">LMG 28126</strain>
    </source>
</reference>
<dbReference type="CDD" id="cd00082">
    <property type="entry name" value="HisKA"/>
    <property type="match status" value="1"/>
</dbReference>
<dbReference type="InterPro" id="IPR004358">
    <property type="entry name" value="Sig_transdc_His_kin-like_C"/>
</dbReference>
<evidence type="ECO:0000256" key="7">
    <source>
        <dbReference type="ARBA" id="ARBA00022777"/>
    </source>
</evidence>
<comment type="catalytic activity">
    <reaction evidence="1">
        <text>ATP + protein L-histidine = ADP + protein N-phospho-L-histidine.</text>
        <dbReference type="EC" id="2.7.13.3"/>
    </reaction>
</comment>
<evidence type="ECO:0000256" key="6">
    <source>
        <dbReference type="ARBA" id="ARBA00022741"/>
    </source>
</evidence>
<organism evidence="14 15">
    <name type="scientific">Rhodobaculum claviforme</name>
    <dbReference type="NCBI Taxonomy" id="1549854"/>
    <lineage>
        <taxon>Bacteria</taxon>
        <taxon>Pseudomonadati</taxon>
        <taxon>Pseudomonadota</taxon>
        <taxon>Alphaproteobacteria</taxon>
        <taxon>Rhodobacterales</taxon>
        <taxon>Paracoccaceae</taxon>
        <taxon>Rhodobaculum</taxon>
    </lineage>
</organism>
<keyword evidence="7" id="KW-0418">Kinase</keyword>
<evidence type="ECO:0000256" key="12">
    <source>
        <dbReference type="SAM" id="Phobius"/>
    </source>
</evidence>
<dbReference type="Gene3D" id="3.30.565.10">
    <property type="entry name" value="Histidine kinase-like ATPase, C-terminal domain"/>
    <property type="match status" value="1"/>
</dbReference>
<protein>
    <recommendedName>
        <fullName evidence="3">histidine kinase</fullName>
        <ecNumber evidence="3">2.7.13.3</ecNumber>
    </recommendedName>
</protein>
<dbReference type="InterPro" id="IPR036097">
    <property type="entry name" value="HisK_dim/P_sf"/>
</dbReference>
<name>A0A934WIZ1_9RHOB</name>
<dbReference type="Pfam" id="PF02518">
    <property type="entry name" value="HATPase_c"/>
    <property type="match status" value="1"/>
</dbReference>
<evidence type="ECO:0000256" key="1">
    <source>
        <dbReference type="ARBA" id="ARBA00000085"/>
    </source>
</evidence>
<dbReference type="EC" id="2.7.13.3" evidence="3"/>
<dbReference type="Proteomes" id="UP000706333">
    <property type="component" value="Unassembled WGS sequence"/>
</dbReference>
<dbReference type="GO" id="GO:0016020">
    <property type="term" value="C:membrane"/>
    <property type="evidence" value="ECO:0007669"/>
    <property type="project" value="UniProtKB-SubCell"/>
</dbReference>
<dbReference type="FunFam" id="1.10.287.130:FF:000038">
    <property type="entry name" value="Sensory transduction histidine kinase"/>
    <property type="match status" value="1"/>
</dbReference>
<evidence type="ECO:0000313" key="14">
    <source>
        <dbReference type="EMBL" id="MBK5927314.1"/>
    </source>
</evidence>
<keyword evidence="11" id="KW-0131">Cell cycle</keyword>
<dbReference type="InterPro" id="IPR036890">
    <property type="entry name" value="HATPase_C_sf"/>
</dbReference>
<accession>A0A934WIZ1</accession>
<keyword evidence="15" id="KW-1185">Reference proteome</keyword>
<comment type="caution">
    <text evidence="14">The sequence shown here is derived from an EMBL/GenBank/DDBJ whole genome shotgun (WGS) entry which is preliminary data.</text>
</comment>
<dbReference type="SMART" id="SM00388">
    <property type="entry name" value="HisKA"/>
    <property type="match status" value="1"/>
</dbReference>
<dbReference type="Gene3D" id="1.10.287.130">
    <property type="match status" value="1"/>
</dbReference>
<keyword evidence="4" id="KW-0597">Phosphoprotein</keyword>
<keyword evidence="6" id="KW-0547">Nucleotide-binding</keyword>
<keyword evidence="12" id="KW-0812">Transmembrane</keyword>
<evidence type="ECO:0000256" key="10">
    <source>
        <dbReference type="ARBA" id="ARBA00023136"/>
    </source>
</evidence>
<keyword evidence="5" id="KW-0808">Transferase</keyword>
<keyword evidence="10 12" id="KW-0472">Membrane</keyword>
<dbReference type="RefSeq" id="WP_242511925.1">
    <property type="nucleotide sequence ID" value="NZ_NHSD01000232.1"/>
</dbReference>
<evidence type="ECO:0000256" key="5">
    <source>
        <dbReference type="ARBA" id="ARBA00022679"/>
    </source>
</evidence>
<evidence type="ECO:0000256" key="2">
    <source>
        <dbReference type="ARBA" id="ARBA00004370"/>
    </source>
</evidence>
<dbReference type="InterPro" id="IPR003661">
    <property type="entry name" value="HisK_dim/P_dom"/>
</dbReference>
<proteinExistence type="predicted"/>
<evidence type="ECO:0000313" key="15">
    <source>
        <dbReference type="Proteomes" id="UP000706333"/>
    </source>
</evidence>
<reference evidence="14" key="1">
    <citation type="submission" date="2017-05" db="EMBL/GenBank/DDBJ databases">
        <authorList>
            <person name="Imhoff J.F."/>
            <person name="Rahn T."/>
            <person name="Kuenzel S."/>
            <person name="Neulinger S.C."/>
        </authorList>
    </citation>
    <scope>NUCLEOTIDE SEQUENCE</scope>
    <source>
        <strain evidence="14">LMG 28126</strain>
    </source>
</reference>
<feature type="non-terminal residue" evidence="14">
    <location>
        <position position="466"/>
    </location>
</feature>